<dbReference type="Proteomes" id="UP001162480">
    <property type="component" value="Chromosome 4"/>
</dbReference>
<gene>
    <name evidence="2" type="ORF">OCTVUL_1B010817</name>
</gene>
<keyword evidence="3" id="KW-1185">Reference proteome</keyword>
<feature type="chain" id="PRO_5041282472" evidence="1">
    <location>
        <begin position="25"/>
        <end position="69"/>
    </location>
</feature>
<sequence length="69" mass="7595">MKGHCVIIFVVLIAILAGMAMVSARSIILPPECGNACLAHYESNPNETRSVSKYIGCIKKCWEKARFNP</sequence>
<dbReference type="EMBL" id="OX597817">
    <property type="protein sequence ID" value="CAI9720819.1"/>
    <property type="molecule type" value="Genomic_DNA"/>
</dbReference>
<proteinExistence type="predicted"/>
<feature type="signal peptide" evidence="1">
    <location>
        <begin position="1"/>
        <end position="24"/>
    </location>
</feature>
<accession>A0AA36ARJ6</accession>
<dbReference type="AlphaFoldDB" id="A0AA36ARJ6"/>
<protein>
    <submittedName>
        <fullName evidence="2">Uncharacterized protein</fullName>
    </submittedName>
</protein>
<evidence type="ECO:0000313" key="3">
    <source>
        <dbReference type="Proteomes" id="UP001162480"/>
    </source>
</evidence>
<evidence type="ECO:0000313" key="2">
    <source>
        <dbReference type="EMBL" id="CAI9720819.1"/>
    </source>
</evidence>
<name>A0AA36ARJ6_OCTVU</name>
<keyword evidence="1" id="KW-0732">Signal</keyword>
<evidence type="ECO:0000256" key="1">
    <source>
        <dbReference type="SAM" id="SignalP"/>
    </source>
</evidence>
<organism evidence="2 3">
    <name type="scientific">Octopus vulgaris</name>
    <name type="common">Common octopus</name>
    <dbReference type="NCBI Taxonomy" id="6645"/>
    <lineage>
        <taxon>Eukaryota</taxon>
        <taxon>Metazoa</taxon>
        <taxon>Spiralia</taxon>
        <taxon>Lophotrochozoa</taxon>
        <taxon>Mollusca</taxon>
        <taxon>Cephalopoda</taxon>
        <taxon>Coleoidea</taxon>
        <taxon>Octopodiformes</taxon>
        <taxon>Octopoda</taxon>
        <taxon>Incirrata</taxon>
        <taxon>Octopodidae</taxon>
        <taxon>Octopus</taxon>
    </lineage>
</organism>
<reference evidence="2" key="1">
    <citation type="submission" date="2023-08" db="EMBL/GenBank/DDBJ databases">
        <authorList>
            <person name="Alioto T."/>
            <person name="Alioto T."/>
            <person name="Gomez Garrido J."/>
        </authorList>
    </citation>
    <scope>NUCLEOTIDE SEQUENCE</scope>
</reference>